<dbReference type="EMBL" id="CBLX010000003">
    <property type="protein sequence ID" value="CDG38555.1"/>
    <property type="molecule type" value="Genomic_DNA"/>
</dbReference>
<dbReference type="AlphaFoldDB" id="A0A060QCC5"/>
<evidence type="ECO:0000256" key="1">
    <source>
        <dbReference type="SAM" id="MobiDB-lite"/>
    </source>
</evidence>
<evidence type="ECO:0000313" key="2">
    <source>
        <dbReference type="EMBL" id="CDG38555.1"/>
    </source>
</evidence>
<feature type="region of interest" description="Disordered" evidence="1">
    <location>
        <begin position="145"/>
        <end position="172"/>
    </location>
</feature>
<organism evidence="2 3">
    <name type="scientific">Asaia bogorensis</name>
    <dbReference type="NCBI Taxonomy" id="91915"/>
    <lineage>
        <taxon>Bacteria</taxon>
        <taxon>Pseudomonadati</taxon>
        <taxon>Pseudomonadota</taxon>
        <taxon>Alphaproteobacteria</taxon>
        <taxon>Acetobacterales</taxon>
        <taxon>Acetobacteraceae</taxon>
        <taxon>Asaia</taxon>
    </lineage>
</organism>
<protein>
    <submittedName>
        <fullName evidence="2">Uncharacterized protein</fullName>
    </submittedName>
</protein>
<name>A0A060QCC5_9PROT</name>
<gene>
    <name evidence="2" type="ORF">ASAP_0510</name>
</gene>
<accession>A0A060QCC5</accession>
<reference evidence="2 3" key="1">
    <citation type="journal article" date="2014" name="Genome Biol. Evol.">
        <title>Acetic acid bacteria genomes reveal functional traits for adaptation to life in insect guts.</title>
        <authorList>
            <person name="Chouaia B."/>
            <person name="Gaiarsa S."/>
            <person name="Crotti E."/>
            <person name="Comandatore F."/>
            <person name="Degli Esposti M."/>
            <person name="Ricci I."/>
            <person name="Alma A."/>
            <person name="Favia G."/>
            <person name="Bandi C."/>
            <person name="Daffonchio D."/>
        </authorList>
    </citation>
    <scope>NUCLEOTIDE SEQUENCE [LARGE SCALE GENOMIC DNA]</scope>
    <source>
        <strain evidence="2 3">SF2.1</strain>
    </source>
</reference>
<proteinExistence type="predicted"/>
<dbReference type="Proteomes" id="UP000027583">
    <property type="component" value="Unassembled WGS sequence"/>
</dbReference>
<evidence type="ECO:0000313" key="3">
    <source>
        <dbReference type="Proteomes" id="UP000027583"/>
    </source>
</evidence>
<sequence length="172" mass="19882">MRPNRAAASERTYAMRETRYRESQCAIELPVIRRDKPTIDPLDPGLLSLLPHRPRAWRAFVHAIPAELVEFWIARQPRYCLLAEFAATSGQWRCLWRSGDIETYPQQGIRHRVQFMNSEEIDRIRAACPLVDISLNDQTTRLRFRRSGEGESASVRTAEPEARKGGTENYRG</sequence>
<reference evidence="2 3" key="2">
    <citation type="journal article" date="2014" name="PLoS ONE">
        <title>Evolution of mitochondria reconstructed from the energy metabolism of living bacteria.</title>
        <authorList>
            <person name="Degli Esposti M."/>
            <person name="Chouaia B."/>
            <person name="Comandatore F."/>
            <person name="Crotti E."/>
            <person name="Sassera D."/>
            <person name="Lievens P.M."/>
            <person name="Daffonchio D."/>
            <person name="Bandi C."/>
        </authorList>
    </citation>
    <scope>NUCLEOTIDE SEQUENCE [LARGE SCALE GENOMIC DNA]</scope>
    <source>
        <strain evidence="2 3">SF2.1</strain>
    </source>
</reference>
<feature type="compositionally biased region" description="Basic and acidic residues" evidence="1">
    <location>
        <begin position="158"/>
        <end position="172"/>
    </location>
</feature>
<comment type="caution">
    <text evidence="2">The sequence shown here is derived from an EMBL/GenBank/DDBJ whole genome shotgun (WGS) entry which is preliminary data.</text>
</comment>